<protein>
    <submittedName>
        <fullName evidence="1">Uncharacterized protein</fullName>
    </submittedName>
</protein>
<dbReference type="Proteomes" id="UP000266492">
    <property type="component" value="Unassembled WGS sequence"/>
</dbReference>
<dbReference type="AlphaFoldDB" id="A0A395VU00"/>
<proteinExistence type="predicted"/>
<evidence type="ECO:0000313" key="1">
    <source>
        <dbReference type="EMBL" id="RGS79207.1"/>
    </source>
</evidence>
<comment type="caution">
    <text evidence="1">The sequence shown here is derived from an EMBL/GenBank/DDBJ whole genome shotgun (WGS) entry which is preliminary data.</text>
</comment>
<organism evidence="1 2">
    <name type="scientific">Bacteroides ovatus</name>
    <dbReference type="NCBI Taxonomy" id="28116"/>
    <lineage>
        <taxon>Bacteria</taxon>
        <taxon>Pseudomonadati</taxon>
        <taxon>Bacteroidota</taxon>
        <taxon>Bacteroidia</taxon>
        <taxon>Bacteroidales</taxon>
        <taxon>Bacteroidaceae</taxon>
        <taxon>Bacteroides</taxon>
    </lineage>
</organism>
<gene>
    <name evidence="1" type="ORF">DWX70_24580</name>
</gene>
<name>A0A395VU00_BACOV</name>
<dbReference type="EMBL" id="QRVZ01000035">
    <property type="protein sequence ID" value="RGS79207.1"/>
    <property type="molecule type" value="Genomic_DNA"/>
</dbReference>
<accession>A0A395VU00</accession>
<evidence type="ECO:0000313" key="2">
    <source>
        <dbReference type="Proteomes" id="UP000266492"/>
    </source>
</evidence>
<sequence length="93" mass="11000">MHLIDTFSASTGEKPERNLIPYFSRFSRTWTKKEHYYDTNTLGKNKTSAIYKPKTFFNKNNCPIICDIYRKLLSLSIENKEINKPLKLVWLPV</sequence>
<reference evidence="1 2" key="1">
    <citation type="submission" date="2018-08" db="EMBL/GenBank/DDBJ databases">
        <title>A genome reference for cultivated species of the human gut microbiota.</title>
        <authorList>
            <person name="Zou Y."/>
            <person name="Xue W."/>
            <person name="Luo G."/>
        </authorList>
    </citation>
    <scope>NUCLEOTIDE SEQUENCE [LARGE SCALE GENOMIC DNA]</scope>
    <source>
        <strain evidence="1 2">AF20-9LB</strain>
    </source>
</reference>